<accession>A0AAV5TC98</accession>
<gene>
    <name evidence="2" type="ORF">PENTCL1PPCAC_12514</name>
</gene>
<dbReference type="AlphaFoldDB" id="A0AAV5TC98"/>
<protein>
    <submittedName>
        <fullName evidence="2">Uncharacterized protein</fullName>
    </submittedName>
</protein>
<evidence type="ECO:0000256" key="1">
    <source>
        <dbReference type="SAM" id="MobiDB-lite"/>
    </source>
</evidence>
<keyword evidence="3" id="KW-1185">Reference proteome</keyword>
<feature type="region of interest" description="Disordered" evidence="1">
    <location>
        <begin position="220"/>
        <end position="249"/>
    </location>
</feature>
<dbReference type="EMBL" id="BTSX01000003">
    <property type="protein sequence ID" value="GMS90339.1"/>
    <property type="molecule type" value="Genomic_DNA"/>
</dbReference>
<feature type="compositionally biased region" description="Basic residues" evidence="1">
    <location>
        <begin position="226"/>
        <end position="249"/>
    </location>
</feature>
<sequence length="249" mass="29360">MKRKKKNKKKNEKKQPEVVLRPREIEDPSDVFCKSEMEAGKEEWEKWIAKTGGIVRGKKSRQEVLKLRAEKKAAKEKRLEEEKKAKEEKKTEAATTHSRMVPAPSLQLATDEFLTNNKKKQEIEDRFITIGPTPPTSPAPPVTPPVKRQYKRNSAPPIRDDEIKFEPPTESKDASVLKVPATEKKAEEVEMMTATNPLMRETNRRLWTIERSRRNRRCTRYCSNHRNSRRRRRRRERRKWHSRALKRSG</sequence>
<evidence type="ECO:0000313" key="2">
    <source>
        <dbReference type="EMBL" id="GMS90339.1"/>
    </source>
</evidence>
<feature type="region of interest" description="Disordered" evidence="1">
    <location>
        <begin position="69"/>
        <end position="109"/>
    </location>
</feature>
<dbReference type="Proteomes" id="UP001432027">
    <property type="component" value="Unassembled WGS sequence"/>
</dbReference>
<feature type="compositionally biased region" description="Basic and acidic residues" evidence="1">
    <location>
        <begin position="69"/>
        <end position="92"/>
    </location>
</feature>
<reference evidence="2" key="1">
    <citation type="submission" date="2023-10" db="EMBL/GenBank/DDBJ databases">
        <title>Genome assembly of Pristionchus species.</title>
        <authorList>
            <person name="Yoshida K."/>
            <person name="Sommer R.J."/>
        </authorList>
    </citation>
    <scope>NUCLEOTIDE SEQUENCE</scope>
    <source>
        <strain evidence="2">RS0144</strain>
    </source>
</reference>
<proteinExistence type="predicted"/>
<feature type="region of interest" description="Disordered" evidence="1">
    <location>
        <begin position="128"/>
        <end position="176"/>
    </location>
</feature>
<organism evidence="2 3">
    <name type="scientific">Pristionchus entomophagus</name>
    <dbReference type="NCBI Taxonomy" id="358040"/>
    <lineage>
        <taxon>Eukaryota</taxon>
        <taxon>Metazoa</taxon>
        <taxon>Ecdysozoa</taxon>
        <taxon>Nematoda</taxon>
        <taxon>Chromadorea</taxon>
        <taxon>Rhabditida</taxon>
        <taxon>Rhabditina</taxon>
        <taxon>Diplogasteromorpha</taxon>
        <taxon>Diplogasteroidea</taxon>
        <taxon>Neodiplogasteridae</taxon>
        <taxon>Pristionchus</taxon>
    </lineage>
</organism>
<feature type="compositionally biased region" description="Pro residues" evidence="1">
    <location>
        <begin position="132"/>
        <end position="144"/>
    </location>
</feature>
<feature type="compositionally biased region" description="Basic residues" evidence="1">
    <location>
        <begin position="1"/>
        <end position="12"/>
    </location>
</feature>
<feature type="compositionally biased region" description="Basic and acidic residues" evidence="1">
    <location>
        <begin position="13"/>
        <end position="22"/>
    </location>
</feature>
<evidence type="ECO:0000313" key="3">
    <source>
        <dbReference type="Proteomes" id="UP001432027"/>
    </source>
</evidence>
<name>A0AAV5TC98_9BILA</name>
<feature type="non-terminal residue" evidence="2">
    <location>
        <position position="249"/>
    </location>
</feature>
<comment type="caution">
    <text evidence="2">The sequence shown here is derived from an EMBL/GenBank/DDBJ whole genome shotgun (WGS) entry which is preliminary data.</text>
</comment>
<feature type="region of interest" description="Disordered" evidence="1">
    <location>
        <begin position="1"/>
        <end position="22"/>
    </location>
</feature>
<feature type="compositionally biased region" description="Basic and acidic residues" evidence="1">
    <location>
        <begin position="158"/>
        <end position="176"/>
    </location>
</feature>